<keyword evidence="3" id="KW-1015">Disulfide bond</keyword>
<evidence type="ECO:0000256" key="6">
    <source>
        <dbReference type="SAM" id="SignalP"/>
    </source>
</evidence>
<protein>
    <submittedName>
        <fullName evidence="8">Thiol-disulfide isomerase or thioredoxin</fullName>
    </submittedName>
</protein>
<keyword evidence="8" id="KW-0413">Isomerase</keyword>
<dbReference type="PANTHER" id="PTHR42852:SF6">
    <property type="entry name" value="THIOL:DISULFIDE INTERCHANGE PROTEIN DSBE"/>
    <property type="match status" value="1"/>
</dbReference>
<gene>
    <name evidence="8" type="ORF">SAMN04488522_11028</name>
</gene>
<evidence type="ECO:0000256" key="1">
    <source>
        <dbReference type="ARBA" id="ARBA00004196"/>
    </source>
</evidence>
<name>A0A1M5PNR9_9SPHI</name>
<evidence type="ECO:0000256" key="5">
    <source>
        <dbReference type="SAM" id="Coils"/>
    </source>
</evidence>
<evidence type="ECO:0000313" key="9">
    <source>
        <dbReference type="Proteomes" id="UP000184287"/>
    </source>
</evidence>
<dbReference type="AlphaFoldDB" id="A0A1M5PNR9"/>
<proteinExistence type="predicted"/>
<feature type="domain" description="Thioredoxin" evidence="7">
    <location>
        <begin position="31"/>
        <end position="179"/>
    </location>
</feature>
<keyword evidence="2" id="KW-0201">Cytochrome c-type biogenesis</keyword>
<keyword evidence="5" id="KW-0175">Coiled coil</keyword>
<dbReference type="EMBL" id="FQUQ01000010">
    <property type="protein sequence ID" value="SHH03402.1"/>
    <property type="molecule type" value="Genomic_DNA"/>
</dbReference>
<comment type="subcellular location">
    <subcellularLocation>
        <location evidence="1">Cell envelope</location>
    </subcellularLocation>
</comment>
<dbReference type="GO" id="GO:0016209">
    <property type="term" value="F:antioxidant activity"/>
    <property type="evidence" value="ECO:0007669"/>
    <property type="project" value="InterPro"/>
</dbReference>
<accession>A0A1M5PNR9</accession>
<dbReference type="OrthoDB" id="1118217at2"/>
<dbReference type="RefSeq" id="WP_073238972.1">
    <property type="nucleotide sequence ID" value="NZ_FQUQ01000010.1"/>
</dbReference>
<dbReference type="Pfam" id="PF00578">
    <property type="entry name" value="AhpC-TSA"/>
    <property type="match status" value="1"/>
</dbReference>
<dbReference type="Proteomes" id="UP000184287">
    <property type="component" value="Unassembled WGS sequence"/>
</dbReference>
<evidence type="ECO:0000259" key="7">
    <source>
        <dbReference type="PROSITE" id="PS51352"/>
    </source>
</evidence>
<sequence>MKKTTTLIVMAMLCLIFNTDAQNLKSTIKPLKVGDRVPEEIWNRTFQVVNHPQGKETMTLKEFKGKLIILDFWGTHCGSCISAMPRTNKLEKQFSDQMVIIGVTDENREKVSSFIPKNKTLKSINPFSIIGENVIQGFFPTNSIPHYVWIGEEGLIEAITNPDQITEEHIIQVLKKAPLTVEPKEYIDTDRPIFAGEGLQQHQLFHYSVMVKGRQNGLSSGSEAKSFTESMCRRVFTNYDIKGMYHIVAWELFQQLGLGKFSMKRLIIESAYHDLLEDTVSKHRPDWYRNNLYTYDKIIPISESPNLYHYILEDLNHYLNFTGTIEKRKVKCMVLVKRKKNKEVKGSLAPNSFPLHNYAGGLNSKEFIKPQVLNETGIKDEINLIKSESKNMKELLEELHALNLDLKEAFRTIDVFVIRDKKPTQLSSFSNK</sequence>
<dbReference type="SUPFAM" id="SSF52833">
    <property type="entry name" value="Thioredoxin-like"/>
    <property type="match status" value="1"/>
</dbReference>
<keyword evidence="6" id="KW-0732">Signal</keyword>
<feature type="chain" id="PRO_5012409439" evidence="6">
    <location>
        <begin position="22"/>
        <end position="432"/>
    </location>
</feature>
<feature type="signal peptide" evidence="6">
    <location>
        <begin position="1"/>
        <end position="21"/>
    </location>
</feature>
<dbReference type="Gene3D" id="3.40.30.10">
    <property type="entry name" value="Glutaredoxin"/>
    <property type="match status" value="1"/>
</dbReference>
<dbReference type="STRING" id="288992.SAMN04488522_11028"/>
<keyword evidence="9" id="KW-1185">Reference proteome</keyword>
<dbReference type="CDD" id="cd02966">
    <property type="entry name" value="TlpA_like_family"/>
    <property type="match status" value="1"/>
</dbReference>
<feature type="coiled-coil region" evidence="5">
    <location>
        <begin position="378"/>
        <end position="412"/>
    </location>
</feature>
<keyword evidence="4" id="KW-0676">Redox-active center</keyword>
<dbReference type="PANTHER" id="PTHR42852">
    <property type="entry name" value="THIOL:DISULFIDE INTERCHANGE PROTEIN DSBE"/>
    <property type="match status" value="1"/>
</dbReference>
<dbReference type="GO" id="GO:0016491">
    <property type="term" value="F:oxidoreductase activity"/>
    <property type="evidence" value="ECO:0007669"/>
    <property type="project" value="InterPro"/>
</dbReference>
<dbReference type="InterPro" id="IPR000866">
    <property type="entry name" value="AhpC/TSA"/>
</dbReference>
<evidence type="ECO:0000256" key="2">
    <source>
        <dbReference type="ARBA" id="ARBA00022748"/>
    </source>
</evidence>
<dbReference type="GO" id="GO:0030313">
    <property type="term" value="C:cell envelope"/>
    <property type="evidence" value="ECO:0007669"/>
    <property type="project" value="UniProtKB-SubCell"/>
</dbReference>
<dbReference type="InterPro" id="IPR050553">
    <property type="entry name" value="Thioredoxin_ResA/DsbE_sf"/>
</dbReference>
<dbReference type="InterPro" id="IPR036249">
    <property type="entry name" value="Thioredoxin-like_sf"/>
</dbReference>
<evidence type="ECO:0000313" key="8">
    <source>
        <dbReference type="EMBL" id="SHH03402.1"/>
    </source>
</evidence>
<dbReference type="PROSITE" id="PS51352">
    <property type="entry name" value="THIOREDOXIN_2"/>
    <property type="match status" value="1"/>
</dbReference>
<dbReference type="GO" id="GO:0016853">
    <property type="term" value="F:isomerase activity"/>
    <property type="evidence" value="ECO:0007669"/>
    <property type="project" value="UniProtKB-KW"/>
</dbReference>
<dbReference type="GO" id="GO:0017004">
    <property type="term" value="P:cytochrome complex assembly"/>
    <property type="evidence" value="ECO:0007669"/>
    <property type="project" value="UniProtKB-KW"/>
</dbReference>
<dbReference type="InterPro" id="IPR013766">
    <property type="entry name" value="Thioredoxin_domain"/>
</dbReference>
<organism evidence="8 9">
    <name type="scientific">Pedobacter caeni</name>
    <dbReference type="NCBI Taxonomy" id="288992"/>
    <lineage>
        <taxon>Bacteria</taxon>
        <taxon>Pseudomonadati</taxon>
        <taxon>Bacteroidota</taxon>
        <taxon>Sphingobacteriia</taxon>
        <taxon>Sphingobacteriales</taxon>
        <taxon>Sphingobacteriaceae</taxon>
        <taxon>Pedobacter</taxon>
    </lineage>
</organism>
<evidence type="ECO:0000256" key="4">
    <source>
        <dbReference type="ARBA" id="ARBA00023284"/>
    </source>
</evidence>
<evidence type="ECO:0000256" key="3">
    <source>
        <dbReference type="ARBA" id="ARBA00023157"/>
    </source>
</evidence>
<reference evidence="9" key="1">
    <citation type="submission" date="2016-11" db="EMBL/GenBank/DDBJ databases">
        <authorList>
            <person name="Varghese N."/>
            <person name="Submissions S."/>
        </authorList>
    </citation>
    <scope>NUCLEOTIDE SEQUENCE [LARGE SCALE GENOMIC DNA]</scope>
    <source>
        <strain evidence="9">DSM 16990</strain>
    </source>
</reference>